<dbReference type="EMBL" id="MK994515">
    <property type="protein sequence ID" value="QDB71066.1"/>
    <property type="molecule type" value="Genomic_DNA"/>
</dbReference>
<evidence type="ECO:0000313" key="2">
    <source>
        <dbReference type="Proteomes" id="UP000319063"/>
    </source>
</evidence>
<organism evidence="1 2">
    <name type="scientific">Serratia phage Moabite</name>
    <dbReference type="NCBI Taxonomy" id="2587814"/>
    <lineage>
        <taxon>Viruses</taxon>
        <taxon>Duplodnaviria</taxon>
        <taxon>Heunggongvirae</taxon>
        <taxon>Uroviricota</taxon>
        <taxon>Caudoviricetes</taxon>
        <taxon>Chimalliviridae</taxon>
        <taxon>Moabitevirus</taxon>
        <taxon>Moabitevirus moabite</taxon>
    </lineage>
</organism>
<reference evidence="2" key="1">
    <citation type="submission" date="2019-05" db="EMBL/GenBank/DDBJ databases">
        <title>Complete Genome Sequence of Serratia marcescens Myophage Moabite.</title>
        <authorList>
            <person name="Price L."/>
            <person name="Rohren M."/>
            <person name="Newkirk H."/>
            <person name="Liu M."/>
            <person name="Ramsey J."/>
        </authorList>
    </citation>
    <scope>NUCLEOTIDE SEQUENCE [LARGE SCALE GENOMIC DNA]</scope>
</reference>
<proteinExistence type="predicted"/>
<sequence length="146" mass="17127">MINRNFTSTALFEIRGWNASVLDAFVKRHAPDLTGPELLKYAAQLSLDYYIHPNGEAFDNLQDNLEEQFGYNELTEDSPDYVYEQIEREVQVYVEIVSDFARYLDKEIERIANRIDIPLSRVSIDRAFVRGHTFGLQLVDYDREVW</sequence>
<name>A0A4Y5TNZ0_9CAUD</name>
<dbReference type="Proteomes" id="UP000319063">
    <property type="component" value="Segment"/>
</dbReference>
<gene>
    <name evidence="1" type="ORF">CPT_Moabite_034</name>
</gene>
<keyword evidence="2" id="KW-1185">Reference proteome</keyword>
<accession>A0A4Y5TNZ0</accession>
<evidence type="ECO:0000313" key="1">
    <source>
        <dbReference type="EMBL" id="QDB71066.1"/>
    </source>
</evidence>
<protein>
    <submittedName>
        <fullName evidence="1">Uncharacterized protein</fullName>
    </submittedName>
</protein>